<proteinExistence type="predicted"/>
<name>A0ABW5GR92_9PSEU</name>
<sequence length="179" mass="19028">MSSSGSKAVVVFESMYGNTELVAESVAAGLAPHVPVEVVNVDDAPSAWPEAELLVLGGPTHAHGMSRANTRAEAARQSASAAQSRRTGLREWLGTLEQAPGSVAVFDTRVAKPRWITGSAALGVARRLRRLGHTLVVPPESFFVDSSSSHIVLAEGEQDRARAWGDDLGTRYTALADRR</sequence>
<evidence type="ECO:0000259" key="1">
    <source>
        <dbReference type="PROSITE" id="PS50902"/>
    </source>
</evidence>
<accession>A0ABW5GR92</accession>
<dbReference type="PROSITE" id="PS00201">
    <property type="entry name" value="FLAVODOXIN"/>
    <property type="match status" value="1"/>
</dbReference>
<dbReference type="Pfam" id="PF00258">
    <property type="entry name" value="Flavodoxin_1"/>
    <property type="match status" value="1"/>
</dbReference>
<dbReference type="SUPFAM" id="SSF52218">
    <property type="entry name" value="Flavoproteins"/>
    <property type="match status" value="1"/>
</dbReference>
<gene>
    <name evidence="2" type="ORF">ACFSYJ_32620</name>
</gene>
<keyword evidence="3" id="KW-1185">Reference proteome</keyword>
<organism evidence="2 3">
    <name type="scientific">Amycolatopsis samaneae</name>
    <dbReference type="NCBI Taxonomy" id="664691"/>
    <lineage>
        <taxon>Bacteria</taxon>
        <taxon>Bacillati</taxon>
        <taxon>Actinomycetota</taxon>
        <taxon>Actinomycetes</taxon>
        <taxon>Pseudonocardiales</taxon>
        <taxon>Pseudonocardiaceae</taxon>
        <taxon>Amycolatopsis</taxon>
    </lineage>
</organism>
<comment type="caution">
    <text evidence="2">The sequence shown here is derived from an EMBL/GenBank/DDBJ whole genome shotgun (WGS) entry which is preliminary data.</text>
</comment>
<protein>
    <submittedName>
        <fullName evidence="2">Flavodoxin family protein</fullName>
    </submittedName>
</protein>
<evidence type="ECO:0000313" key="2">
    <source>
        <dbReference type="EMBL" id="MFD2463395.1"/>
    </source>
</evidence>
<dbReference type="Proteomes" id="UP001597419">
    <property type="component" value="Unassembled WGS sequence"/>
</dbReference>
<dbReference type="EMBL" id="JBHUKU010000021">
    <property type="protein sequence ID" value="MFD2463395.1"/>
    <property type="molecule type" value="Genomic_DNA"/>
</dbReference>
<feature type="domain" description="Flavodoxin-like" evidence="1">
    <location>
        <begin position="8"/>
        <end position="169"/>
    </location>
</feature>
<dbReference type="RefSeq" id="WP_345400066.1">
    <property type="nucleotide sequence ID" value="NZ_BAABHG010000011.1"/>
</dbReference>
<reference evidence="3" key="1">
    <citation type="journal article" date="2019" name="Int. J. Syst. Evol. Microbiol.">
        <title>The Global Catalogue of Microorganisms (GCM) 10K type strain sequencing project: providing services to taxonomists for standard genome sequencing and annotation.</title>
        <authorList>
            <consortium name="The Broad Institute Genomics Platform"/>
            <consortium name="The Broad Institute Genome Sequencing Center for Infectious Disease"/>
            <person name="Wu L."/>
            <person name="Ma J."/>
        </authorList>
    </citation>
    <scope>NUCLEOTIDE SEQUENCE [LARGE SCALE GENOMIC DNA]</scope>
    <source>
        <strain evidence="3">CGMCC 4.7643</strain>
    </source>
</reference>
<dbReference type="PROSITE" id="PS50902">
    <property type="entry name" value="FLAVODOXIN_LIKE"/>
    <property type="match status" value="1"/>
</dbReference>
<dbReference type="Gene3D" id="3.40.50.360">
    <property type="match status" value="1"/>
</dbReference>
<evidence type="ECO:0000313" key="3">
    <source>
        <dbReference type="Proteomes" id="UP001597419"/>
    </source>
</evidence>
<dbReference type="InterPro" id="IPR008254">
    <property type="entry name" value="Flavodoxin/NO_synth"/>
</dbReference>
<dbReference type="InterPro" id="IPR029039">
    <property type="entry name" value="Flavoprotein-like_sf"/>
</dbReference>
<dbReference type="InterPro" id="IPR001226">
    <property type="entry name" value="Flavodoxin_CS"/>
</dbReference>